<evidence type="ECO:0000313" key="2">
    <source>
        <dbReference type="EMBL" id="CAF2270364.1"/>
    </source>
</evidence>
<feature type="region of interest" description="Disordered" evidence="1">
    <location>
        <begin position="1"/>
        <end position="47"/>
    </location>
</feature>
<feature type="compositionally biased region" description="Basic and acidic residues" evidence="1">
    <location>
        <begin position="1"/>
        <end position="20"/>
    </location>
</feature>
<organism evidence="2">
    <name type="scientific">Brassica napus</name>
    <name type="common">Rape</name>
    <dbReference type="NCBI Taxonomy" id="3708"/>
    <lineage>
        <taxon>Eukaryota</taxon>
        <taxon>Viridiplantae</taxon>
        <taxon>Streptophyta</taxon>
        <taxon>Embryophyta</taxon>
        <taxon>Tracheophyta</taxon>
        <taxon>Spermatophyta</taxon>
        <taxon>Magnoliopsida</taxon>
        <taxon>eudicotyledons</taxon>
        <taxon>Gunneridae</taxon>
        <taxon>Pentapetalae</taxon>
        <taxon>rosids</taxon>
        <taxon>malvids</taxon>
        <taxon>Brassicales</taxon>
        <taxon>Brassicaceae</taxon>
        <taxon>Brassiceae</taxon>
        <taxon>Brassica</taxon>
    </lineage>
</organism>
<feature type="compositionally biased region" description="Basic residues" evidence="1">
    <location>
        <begin position="36"/>
        <end position="47"/>
    </location>
</feature>
<sequence>MAREAHAEQARRKISVEEKQPSSFPSHPGPKAVQQRWKRSKTRIRSQ</sequence>
<dbReference type="AlphaFoldDB" id="A0A817AR76"/>
<name>A0A817AR76_BRANA</name>
<proteinExistence type="predicted"/>
<accession>A0A817AR76</accession>
<gene>
    <name evidence="2" type="ORF">DARMORV10_A04P09380.1</name>
</gene>
<protein>
    <submittedName>
        <fullName evidence="2">(rape) hypothetical protein</fullName>
    </submittedName>
</protein>
<evidence type="ECO:0000256" key="1">
    <source>
        <dbReference type="SAM" id="MobiDB-lite"/>
    </source>
</evidence>
<dbReference type="EMBL" id="HG994358">
    <property type="protein sequence ID" value="CAF2270364.1"/>
    <property type="molecule type" value="Genomic_DNA"/>
</dbReference>
<reference evidence="2" key="1">
    <citation type="submission" date="2021-01" db="EMBL/GenBank/DDBJ databases">
        <authorList>
            <consortium name="Genoscope - CEA"/>
            <person name="William W."/>
        </authorList>
    </citation>
    <scope>NUCLEOTIDE SEQUENCE</scope>
</reference>
<dbReference type="Proteomes" id="UP001295469">
    <property type="component" value="Chromosome A04"/>
</dbReference>